<dbReference type="CDD" id="cd07765">
    <property type="entry name" value="KRAB_A-box"/>
    <property type="match status" value="1"/>
</dbReference>
<organism evidence="2 3">
    <name type="scientific">Sarcophilus harrisii</name>
    <name type="common">Tasmanian devil</name>
    <name type="synonym">Sarcophilus laniarius</name>
    <dbReference type="NCBI Taxonomy" id="9305"/>
    <lineage>
        <taxon>Eukaryota</taxon>
        <taxon>Metazoa</taxon>
        <taxon>Chordata</taxon>
        <taxon>Craniata</taxon>
        <taxon>Vertebrata</taxon>
        <taxon>Euteleostomi</taxon>
        <taxon>Mammalia</taxon>
        <taxon>Metatheria</taxon>
        <taxon>Dasyuromorphia</taxon>
        <taxon>Dasyuridae</taxon>
        <taxon>Sarcophilus</taxon>
    </lineage>
</organism>
<dbReference type="SMART" id="SM00349">
    <property type="entry name" value="KRAB"/>
    <property type="match status" value="1"/>
</dbReference>
<dbReference type="GO" id="GO:0006355">
    <property type="term" value="P:regulation of DNA-templated transcription"/>
    <property type="evidence" value="ECO:0007669"/>
    <property type="project" value="InterPro"/>
</dbReference>
<evidence type="ECO:0000313" key="3">
    <source>
        <dbReference type="Proteomes" id="UP000007648"/>
    </source>
</evidence>
<dbReference type="InterPro" id="IPR036051">
    <property type="entry name" value="KRAB_dom_sf"/>
</dbReference>
<dbReference type="Pfam" id="PF01352">
    <property type="entry name" value="KRAB"/>
    <property type="match status" value="1"/>
</dbReference>
<reference evidence="2 3" key="1">
    <citation type="journal article" date="2011" name="Proc. Natl. Acad. Sci. U.S.A.">
        <title>Genetic diversity and population structure of the endangered marsupial Sarcophilus harrisii (Tasmanian devil).</title>
        <authorList>
            <person name="Miller W."/>
            <person name="Hayes V.M."/>
            <person name="Ratan A."/>
            <person name="Petersen D.C."/>
            <person name="Wittekindt N.E."/>
            <person name="Miller J."/>
            <person name="Walenz B."/>
            <person name="Knight J."/>
            <person name="Qi J."/>
            <person name="Zhao F."/>
            <person name="Wang Q."/>
            <person name="Bedoya-Reina O.C."/>
            <person name="Katiyar N."/>
            <person name="Tomsho L.P."/>
            <person name="Kasson L.M."/>
            <person name="Hardie R.A."/>
            <person name="Woodbridge P."/>
            <person name="Tindall E.A."/>
            <person name="Bertelsen M.F."/>
            <person name="Dixon D."/>
            <person name="Pyecroft S."/>
            <person name="Helgen K.M."/>
            <person name="Lesk A.M."/>
            <person name="Pringle T.H."/>
            <person name="Patterson N."/>
            <person name="Zhang Y."/>
            <person name="Kreiss A."/>
            <person name="Woods G.M."/>
            <person name="Jones M.E."/>
            <person name="Schuster S.C."/>
        </authorList>
    </citation>
    <scope>NUCLEOTIDE SEQUENCE [LARGE SCALE GENOMIC DNA]</scope>
</reference>
<sequence>MEIYPGREDLGPYDSDLQLFHFHCFTSESLTFKDVAVEFTWEEWVLLDPSQKNLYRDVMLENFRNLVSLGFATSKPDVICQLERKETSWKPEPDIRRSSCPETF</sequence>
<dbReference type="SUPFAM" id="SSF109640">
    <property type="entry name" value="KRAB domain (Kruppel-associated box)"/>
    <property type="match status" value="1"/>
</dbReference>
<proteinExistence type="predicted"/>
<dbReference type="Ensembl" id="ENSSHAT00000027409.1">
    <property type="protein sequence ID" value="ENSSHAP00000041055.1"/>
    <property type="gene ID" value="ENSSHAG00000023141.1"/>
</dbReference>
<dbReference type="InParanoid" id="A0A7N4PRQ4"/>
<dbReference type="PANTHER" id="PTHR23232">
    <property type="entry name" value="KRAB DOMAIN C2H2 ZINC FINGER"/>
    <property type="match status" value="1"/>
</dbReference>
<accession>A0A7N4PRQ4</accession>
<dbReference type="InterPro" id="IPR001909">
    <property type="entry name" value="KRAB"/>
</dbReference>
<dbReference type="GeneID" id="100930403"/>
<feature type="domain" description="KRAB" evidence="1">
    <location>
        <begin position="30"/>
        <end position="101"/>
    </location>
</feature>
<dbReference type="InterPro" id="IPR050169">
    <property type="entry name" value="Krueppel_C2H2_ZnF"/>
</dbReference>
<dbReference type="RefSeq" id="XP_031812992.1">
    <property type="nucleotide sequence ID" value="XM_031957132.1"/>
</dbReference>
<gene>
    <name evidence="2" type="primary">LOC100930403</name>
</gene>
<protein>
    <recommendedName>
        <fullName evidence="1">KRAB domain-containing protein</fullName>
    </recommendedName>
</protein>
<evidence type="ECO:0000313" key="2">
    <source>
        <dbReference type="Ensembl" id="ENSSHAP00000041055.1"/>
    </source>
</evidence>
<reference evidence="2" key="3">
    <citation type="submission" date="2025-09" db="UniProtKB">
        <authorList>
            <consortium name="Ensembl"/>
        </authorList>
    </citation>
    <scope>IDENTIFICATION</scope>
</reference>
<evidence type="ECO:0000259" key="1">
    <source>
        <dbReference type="PROSITE" id="PS50805"/>
    </source>
</evidence>
<dbReference type="Proteomes" id="UP000007648">
    <property type="component" value="Unassembled WGS sequence"/>
</dbReference>
<name>A0A7N4PRQ4_SARHA</name>
<dbReference type="Gene3D" id="6.10.140.140">
    <property type="match status" value="1"/>
</dbReference>
<dbReference type="AlphaFoldDB" id="A0A7N4PRQ4"/>
<reference evidence="2" key="2">
    <citation type="submission" date="2025-08" db="UniProtKB">
        <authorList>
            <consortium name="Ensembl"/>
        </authorList>
    </citation>
    <scope>IDENTIFICATION</scope>
</reference>
<dbReference type="PROSITE" id="PS50805">
    <property type="entry name" value="KRAB"/>
    <property type="match status" value="1"/>
</dbReference>
<dbReference type="GeneTree" id="ENSGT00950000182890"/>
<keyword evidence="3" id="KW-1185">Reference proteome</keyword>
<dbReference type="PANTHER" id="PTHR23232:SF168">
    <property type="entry name" value="KRAB DOMAIN-CONTAINING PROTEIN"/>
    <property type="match status" value="1"/>
</dbReference>